<sequence length="92" mass="10705">MILKLIQSGGFAGRSRFAEEDLSCHSLKLQEYLDSHFSALQGKMMSHLPPLQRDAFQYFVEYKGTRLPVDEKIKLEPEFAEILEMLKSKLHY</sequence>
<reference evidence="1 2" key="1">
    <citation type="submission" date="2016-10" db="EMBL/GenBank/DDBJ databases">
        <authorList>
            <person name="de Groot N.N."/>
        </authorList>
    </citation>
    <scope>NUCLEOTIDE SEQUENCE [LARGE SCALE GENOMIC DNA]</scope>
    <source>
        <strain evidence="1 2">DSM 19033</strain>
    </source>
</reference>
<dbReference type="AlphaFoldDB" id="A0A1H4G810"/>
<dbReference type="STRING" id="425514.SAMN05443550_10985"/>
<protein>
    <submittedName>
        <fullName evidence="1">Uncharacterized protein</fullName>
    </submittedName>
</protein>
<evidence type="ECO:0000313" key="2">
    <source>
        <dbReference type="Proteomes" id="UP000198850"/>
    </source>
</evidence>
<dbReference type="EMBL" id="FNRA01000009">
    <property type="protein sequence ID" value="SEB05421.1"/>
    <property type="molecule type" value="Genomic_DNA"/>
</dbReference>
<name>A0A1H4G810_9SPHI</name>
<evidence type="ECO:0000313" key="1">
    <source>
        <dbReference type="EMBL" id="SEB05421.1"/>
    </source>
</evidence>
<dbReference type="OrthoDB" id="680157at2"/>
<dbReference type="RefSeq" id="WP_090558355.1">
    <property type="nucleotide sequence ID" value="NZ_FNRA01000009.1"/>
</dbReference>
<proteinExistence type="predicted"/>
<accession>A0A1H4G810</accession>
<keyword evidence="2" id="KW-1185">Reference proteome</keyword>
<gene>
    <name evidence="1" type="ORF">SAMN05443550_10985</name>
</gene>
<organism evidence="1 2">
    <name type="scientific">Pedobacter hartonius</name>
    <dbReference type="NCBI Taxonomy" id="425514"/>
    <lineage>
        <taxon>Bacteria</taxon>
        <taxon>Pseudomonadati</taxon>
        <taxon>Bacteroidota</taxon>
        <taxon>Sphingobacteriia</taxon>
        <taxon>Sphingobacteriales</taxon>
        <taxon>Sphingobacteriaceae</taxon>
        <taxon>Pedobacter</taxon>
    </lineage>
</organism>
<dbReference type="Proteomes" id="UP000198850">
    <property type="component" value="Unassembled WGS sequence"/>
</dbReference>